<organism evidence="5 6">
    <name type="scientific">Turneriella parva (strain ATCC BAA-1111 / DSM 21527 / NCTC 11395 / H)</name>
    <name type="common">Leptospira parva</name>
    <dbReference type="NCBI Taxonomy" id="869212"/>
    <lineage>
        <taxon>Bacteria</taxon>
        <taxon>Pseudomonadati</taxon>
        <taxon>Spirochaetota</taxon>
        <taxon>Spirochaetia</taxon>
        <taxon>Leptospirales</taxon>
        <taxon>Leptospiraceae</taxon>
        <taxon>Turneriella</taxon>
    </lineage>
</organism>
<evidence type="ECO:0000313" key="5">
    <source>
        <dbReference type="EMBL" id="AFM12238.1"/>
    </source>
</evidence>
<dbReference type="OrthoDB" id="9765195at2"/>
<dbReference type="GO" id="GO:0008422">
    <property type="term" value="F:beta-glucosidase activity"/>
    <property type="evidence" value="ECO:0007669"/>
    <property type="project" value="TreeGrafter"/>
</dbReference>
<dbReference type="SUPFAM" id="SSF51445">
    <property type="entry name" value="(Trans)glycosidases"/>
    <property type="match status" value="1"/>
</dbReference>
<dbReference type="STRING" id="869212.Turpa_1590"/>
<gene>
    <name evidence="5" type="ordered locus">Turpa_1590</name>
</gene>
<dbReference type="GO" id="GO:0016052">
    <property type="term" value="P:carbohydrate catabolic process"/>
    <property type="evidence" value="ECO:0007669"/>
    <property type="project" value="TreeGrafter"/>
</dbReference>
<evidence type="ECO:0000256" key="3">
    <source>
        <dbReference type="ARBA" id="ARBA00023295"/>
    </source>
</evidence>
<evidence type="ECO:0000256" key="2">
    <source>
        <dbReference type="ARBA" id="ARBA00022801"/>
    </source>
</evidence>
<evidence type="ECO:0000313" key="6">
    <source>
        <dbReference type="Proteomes" id="UP000006048"/>
    </source>
</evidence>
<dbReference type="InterPro" id="IPR001360">
    <property type="entry name" value="Glyco_hydro_1"/>
</dbReference>
<keyword evidence="2 5" id="KW-0378">Hydrolase</keyword>
<dbReference type="PANTHER" id="PTHR10353:SF36">
    <property type="entry name" value="LP05116P"/>
    <property type="match status" value="1"/>
</dbReference>
<dbReference type="PANTHER" id="PTHR10353">
    <property type="entry name" value="GLYCOSYL HYDROLASE"/>
    <property type="match status" value="1"/>
</dbReference>
<proteinExistence type="inferred from homology"/>
<accession>I4B4N1</accession>
<dbReference type="EMBL" id="CP002959">
    <property type="protein sequence ID" value="AFM12238.1"/>
    <property type="molecule type" value="Genomic_DNA"/>
</dbReference>
<dbReference type="RefSeq" id="WP_014802749.1">
    <property type="nucleotide sequence ID" value="NC_018020.1"/>
</dbReference>
<dbReference type="PRINTS" id="PR00131">
    <property type="entry name" value="GLHYDRLASE1"/>
</dbReference>
<dbReference type="InterPro" id="IPR017853">
    <property type="entry name" value="GH"/>
</dbReference>
<dbReference type="Pfam" id="PF00232">
    <property type="entry name" value="Glyco_hydro_1"/>
    <property type="match status" value="1"/>
</dbReference>
<dbReference type="PATRIC" id="fig|869212.3.peg.1586"/>
<dbReference type="Proteomes" id="UP000006048">
    <property type="component" value="Chromosome"/>
</dbReference>
<dbReference type="Gene3D" id="3.20.20.80">
    <property type="entry name" value="Glycosidases"/>
    <property type="match status" value="1"/>
</dbReference>
<sequence>MLKRFRKTVIVVGSLVILNFSATIYLNVRFPNPEWDWETIDTSKIEFPKKFLWGAATSAYQIEGDLTNNNWFVWERTKQANGRDRIMRGEVAGKAANHYKLYKEDVKLIADFGLNAYRFSIEWSRIEPEEGKFDLKAIEHYRSLIRELKRRGVEPMITLHHFTDPLWFTAKGGFEKEENLKYWLRYANRMFSEYQSEVQYWSTFNEFNLYPLSGYLEGGFPPGKTDFLLSCEVTRNMLLGHIRTYESFKKASYTQKHQVGAIIAVLEARPFNRWFIMDWIAAYHEERFWMGAMLEFFQSGRYNISLPFKGSYSFNDTDGVRAMDFFGINYYTRTAAIFNPFKTPMFSRLQMSGFPKSDMGWAIYPEGLYYAVKRIAHIGVPMIITENGLADANDTQRVLFIRQHLYALSEVMKEGYDVRGYYFWSLLDNFEWLEGYDKRFGLYAVDYKTFKRTLREGSKEYQKVIKRFPGRGGS</sequence>
<keyword evidence="3" id="KW-0326">Glycosidase</keyword>
<protein>
    <submittedName>
        <fullName evidence="5">Glycosyl hydrolase family 1</fullName>
    </submittedName>
</protein>
<evidence type="ECO:0000256" key="4">
    <source>
        <dbReference type="RuleBase" id="RU003690"/>
    </source>
</evidence>
<name>I4B4N1_TURPD</name>
<keyword evidence="6" id="KW-1185">Reference proteome</keyword>
<dbReference type="KEGG" id="tpx:Turpa_1590"/>
<dbReference type="GO" id="GO:0005829">
    <property type="term" value="C:cytosol"/>
    <property type="evidence" value="ECO:0007669"/>
    <property type="project" value="TreeGrafter"/>
</dbReference>
<reference evidence="5 6" key="1">
    <citation type="submission" date="2012-06" db="EMBL/GenBank/DDBJ databases">
        <title>The complete chromosome of genome of Turneriella parva DSM 21527.</title>
        <authorList>
            <consortium name="US DOE Joint Genome Institute (JGI-PGF)"/>
            <person name="Lucas S."/>
            <person name="Han J."/>
            <person name="Lapidus A."/>
            <person name="Bruce D."/>
            <person name="Goodwin L."/>
            <person name="Pitluck S."/>
            <person name="Peters L."/>
            <person name="Kyrpides N."/>
            <person name="Mavromatis K."/>
            <person name="Ivanova N."/>
            <person name="Mikhailova N."/>
            <person name="Chertkov O."/>
            <person name="Detter J.C."/>
            <person name="Tapia R."/>
            <person name="Han C."/>
            <person name="Land M."/>
            <person name="Hauser L."/>
            <person name="Markowitz V."/>
            <person name="Cheng J.-F."/>
            <person name="Hugenholtz P."/>
            <person name="Woyke T."/>
            <person name="Wu D."/>
            <person name="Gronow S."/>
            <person name="Wellnitz S."/>
            <person name="Brambilla E."/>
            <person name="Klenk H.-P."/>
            <person name="Eisen J.A."/>
        </authorList>
    </citation>
    <scope>NUCLEOTIDE SEQUENCE [LARGE SCALE GENOMIC DNA]</scope>
    <source>
        <strain evidence="6">ATCC BAA-1111 / DSM 21527 / NCTC 11395 / H</strain>
    </source>
</reference>
<dbReference type="AlphaFoldDB" id="I4B4N1"/>
<evidence type="ECO:0000256" key="1">
    <source>
        <dbReference type="ARBA" id="ARBA00010838"/>
    </source>
</evidence>
<dbReference type="HOGENOM" id="CLU_001859_1_3_12"/>
<comment type="similarity">
    <text evidence="1 4">Belongs to the glycosyl hydrolase 1 family.</text>
</comment>